<reference evidence="1" key="1">
    <citation type="submission" date="2020-07" db="EMBL/GenBank/DDBJ databases">
        <authorList>
            <person name="Lin J."/>
        </authorList>
    </citation>
    <scope>NUCLEOTIDE SEQUENCE</scope>
</reference>
<accession>A0A6V7PFE3</accession>
<organism evidence="1">
    <name type="scientific">Ananas comosus var. bracteatus</name>
    <name type="common">red pineapple</name>
    <dbReference type="NCBI Taxonomy" id="296719"/>
    <lineage>
        <taxon>Eukaryota</taxon>
        <taxon>Viridiplantae</taxon>
        <taxon>Streptophyta</taxon>
        <taxon>Embryophyta</taxon>
        <taxon>Tracheophyta</taxon>
        <taxon>Spermatophyta</taxon>
        <taxon>Magnoliopsida</taxon>
        <taxon>Liliopsida</taxon>
        <taxon>Poales</taxon>
        <taxon>Bromeliaceae</taxon>
        <taxon>Bromelioideae</taxon>
        <taxon>Ananas</taxon>
    </lineage>
</organism>
<dbReference type="AlphaFoldDB" id="A0A6V7PFE3"/>
<gene>
    <name evidence="1" type="ORF">CB5_LOCUS12489</name>
</gene>
<evidence type="ECO:0000313" key="1">
    <source>
        <dbReference type="EMBL" id="CAD1829278.1"/>
    </source>
</evidence>
<proteinExistence type="predicted"/>
<dbReference type="EMBL" id="LR862147">
    <property type="protein sequence ID" value="CAD1829278.1"/>
    <property type="molecule type" value="Genomic_DNA"/>
</dbReference>
<sequence length="190" mass="21039">MAESAQFFAGSVWLEQRMGMVRNIPFTPSNTMLSLASAKKSFPSDEIAIHPVVLNSSPIHLHFESDPAILSKTAVPSAEALPKQASASEAQIVGNSNGPNGPHMAVGHLVRELEQKKQAFESDAGQLIAAKSGQSDVNVNPDEELRRLKVRFTAWKKDYKVRLRETKAALQKLGNHEKTRKRCWLKRISK</sequence>
<protein>
    <submittedName>
        <fullName evidence="1">Uncharacterized protein</fullName>
    </submittedName>
</protein>
<name>A0A6V7PFE3_ANACO</name>